<dbReference type="WBParaSite" id="jg3146">
    <property type="protein sequence ID" value="jg3146"/>
    <property type="gene ID" value="jg3146"/>
</dbReference>
<evidence type="ECO:0000313" key="3">
    <source>
        <dbReference type="Proteomes" id="UP000887574"/>
    </source>
</evidence>
<dbReference type="PROSITE" id="PS51710">
    <property type="entry name" value="G_OBG"/>
    <property type="match status" value="1"/>
</dbReference>
<name>A0A915E5T4_9BILA</name>
<reference evidence="4" key="1">
    <citation type="submission" date="2022-11" db="UniProtKB">
        <authorList>
            <consortium name="WormBaseParasite"/>
        </authorList>
    </citation>
    <scope>IDENTIFICATION</scope>
</reference>
<proteinExistence type="predicted"/>
<protein>
    <submittedName>
        <fullName evidence="4">OBG-type G domain-containing protein</fullName>
    </submittedName>
</protein>
<dbReference type="InterPro" id="IPR006073">
    <property type="entry name" value="GTP-bd"/>
</dbReference>
<dbReference type="InterPro" id="IPR045086">
    <property type="entry name" value="OBG_GTPase"/>
</dbReference>
<dbReference type="InterPro" id="IPR027417">
    <property type="entry name" value="P-loop_NTPase"/>
</dbReference>
<dbReference type="GO" id="GO:0003924">
    <property type="term" value="F:GTPase activity"/>
    <property type="evidence" value="ECO:0007669"/>
    <property type="project" value="InterPro"/>
</dbReference>
<dbReference type="PANTHER" id="PTHR11702">
    <property type="entry name" value="DEVELOPMENTALLY REGULATED GTP-BINDING PROTEIN-RELATED"/>
    <property type="match status" value="1"/>
</dbReference>
<dbReference type="Proteomes" id="UP000887574">
    <property type="component" value="Unplaced"/>
</dbReference>
<dbReference type="SUPFAM" id="SSF52540">
    <property type="entry name" value="P-loop containing nucleoside triphosphate hydrolases"/>
    <property type="match status" value="1"/>
</dbReference>
<accession>A0A915E5T4</accession>
<evidence type="ECO:0000256" key="1">
    <source>
        <dbReference type="ARBA" id="ARBA00022741"/>
    </source>
</evidence>
<dbReference type="GO" id="GO:0005525">
    <property type="term" value="F:GTP binding"/>
    <property type="evidence" value="ECO:0007669"/>
    <property type="project" value="InterPro"/>
</dbReference>
<evidence type="ECO:0000313" key="4">
    <source>
        <dbReference type="WBParaSite" id="jg3146"/>
    </source>
</evidence>
<dbReference type="InterPro" id="IPR031167">
    <property type="entry name" value="G_OBG"/>
</dbReference>
<keyword evidence="3" id="KW-1185">Reference proteome</keyword>
<dbReference type="GO" id="GO:0005739">
    <property type="term" value="C:mitochondrion"/>
    <property type="evidence" value="ECO:0007669"/>
    <property type="project" value="TreeGrafter"/>
</dbReference>
<dbReference type="AlphaFoldDB" id="A0A915E5T4"/>
<sequence>MRVMATAGLVGFPNAGKSTFLRAISRARPKVASYPFTTLNPHVGMVKYDDFQQLAVADIPGLVEGAHRNIGLGFNFLKHITRCSCILYFIDYTLKDYCMQLESLKREMDLYSSALSTKLDCALVVNKIDLVKDEAEIDVIRSMFPDQRVFFVSAREKIGLEEVLVYLREQYDKSVHELQRISAEQELNSLL</sequence>
<dbReference type="Gene3D" id="3.40.50.300">
    <property type="entry name" value="P-loop containing nucleotide triphosphate hydrolases"/>
    <property type="match status" value="1"/>
</dbReference>
<evidence type="ECO:0000259" key="2">
    <source>
        <dbReference type="PROSITE" id="PS51710"/>
    </source>
</evidence>
<dbReference type="CDD" id="cd01898">
    <property type="entry name" value="Obg"/>
    <property type="match status" value="1"/>
</dbReference>
<dbReference type="Pfam" id="PF01926">
    <property type="entry name" value="MMR_HSR1"/>
    <property type="match status" value="1"/>
</dbReference>
<organism evidence="3 4">
    <name type="scientific">Ditylenchus dipsaci</name>
    <dbReference type="NCBI Taxonomy" id="166011"/>
    <lineage>
        <taxon>Eukaryota</taxon>
        <taxon>Metazoa</taxon>
        <taxon>Ecdysozoa</taxon>
        <taxon>Nematoda</taxon>
        <taxon>Chromadorea</taxon>
        <taxon>Rhabditida</taxon>
        <taxon>Tylenchina</taxon>
        <taxon>Tylenchomorpha</taxon>
        <taxon>Sphaerularioidea</taxon>
        <taxon>Anguinidae</taxon>
        <taxon>Anguininae</taxon>
        <taxon>Ditylenchus</taxon>
    </lineage>
</organism>
<dbReference type="PRINTS" id="PR00326">
    <property type="entry name" value="GTP1OBG"/>
</dbReference>
<feature type="domain" description="OBG-type G" evidence="2">
    <location>
        <begin position="5"/>
        <end position="172"/>
    </location>
</feature>
<dbReference type="PANTHER" id="PTHR11702:SF31">
    <property type="entry name" value="MITOCHONDRIAL RIBOSOME-ASSOCIATED GTPASE 2"/>
    <property type="match status" value="1"/>
</dbReference>
<keyword evidence="1" id="KW-0547">Nucleotide-binding</keyword>